<evidence type="ECO:0000256" key="1">
    <source>
        <dbReference type="SAM" id="MobiDB-lite"/>
    </source>
</evidence>
<dbReference type="Proteomes" id="UP000005942">
    <property type="component" value="Unassembled WGS sequence"/>
</dbReference>
<accession>E1LCN2</accession>
<protein>
    <submittedName>
        <fullName evidence="2">Uncharacterized protein</fullName>
    </submittedName>
</protein>
<proteinExistence type="predicted"/>
<name>E1LCN2_9FIRM</name>
<comment type="caution">
    <text evidence="2">The sequence shown here is derived from an EMBL/GenBank/DDBJ whole genome shotgun (WGS) entry which is preliminary data.</text>
</comment>
<dbReference type="AlphaFoldDB" id="E1LCN2"/>
<evidence type="ECO:0000313" key="3">
    <source>
        <dbReference type="Proteomes" id="UP000005942"/>
    </source>
</evidence>
<gene>
    <name evidence="2" type="ORF">HMPREF9684_1819</name>
</gene>
<dbReference type="RefSeq" id="WP_005380888.1">
    <property type="nucleotide sequence ID" value="NZ_AEDS01000049.1"/>
</dbReference>
<organism evidence="2 3">
    <name type="scientific">Veillonella atypica ACS-134-V-Col7a</name>
    <dbReference type="NCBI Taxonomy" id="866778"/>
    <lineage>
        <taxon>Bacteria</taxon>
        <taxon>Bacillati</taxon>
        <taxon>Bacillota</taxon>
        <taxon>Negativicutes</taxon>
        <taxon>Veillonellales</taxon>
        <taxon>Veillonellaceae</taxon>
        <taxon>Veillonella</taxon>
    </lineage>
</organism>
<evidence type="ECO:0000313" key="2">
    <source>
        <dbReference type="EMBL" id="EFL57659.1"/>
    </source>
</evidence>
<feature type="compositionally biased region" description="Basic and acidic residues" evidence="1">
    <location>
        <begin position="125"/>
        <end position="139"/>
    </location>
</feature>
<feature type="region of interest" description="Disordered" evidence="1">
    <location>
        <begin position="125"/>
        <end position="168"/>
    </location>
</feature>
<dbReference type="EMBL" id="AEDS01000049">
    <property type="protein sequence ID" value="EFL57659.1"/>
    <property type="molecule type" value="Genomic_DNA"/>
</dbReference>
<sequence length="168" mass="19099">MIDMHEKKDIVENNKLLVESPLARQAKSIDVNSSESEHYDKPIVTEVKEAIKNKIDGLAREAEVANELEKQYPEEEGFQVISETYLRDKNGNIVKDPETGEARRVDFMVVKDGKVIDSIEVTSKTADKTEQSAKEERIRKSGGNYIRDNEGNLVEIPSTVHTRIERKD</sequence>
<reference evidence="2 3" key="1">
    <citation type="submission" date="2010-08" db="EMBL/GenBank/DDBJ databases">
        <authorList>
            <person name="Durkin A.S."/>
            <person name="Madupu R."/>
            <person name="Torralba M."/>
            <person name="Gillis M."/>
            <person name="Methe B."/>
            <person name="Sutton G."/>
            <person name="Nelson K.E."/>
        </authorList>
    </citation>
    <scope>NUCLEOTIDE SEQUENCE [LARGE SCALE GENOMIC DNA]</scope>
    <source>
        <strain evidence="2 3">ACS-134-V-Col7a</strain>
    </source>
</reference>